<protein>
    <recommendedName>
        <fullName evidence="10">Cytochrome P450</fullName>
    </recommendedName>
</protein>
<dbReference type="InterPro" id="IPR017972">
    <property type="entry name" value="Cyt_P450_CS"/>
</dbReference>
<dbReference type="PRINTS" id="PR00385">
    <property type="entry name" value="P450"/>
</dbReference>
<evidence type="ECO:0000256" key="4">
    <source>
        <dbReference type="ARBA" id="ARBA00023004"/>
    </source>
</evidence>
<dbReference type="InterPro" id="IPR036396">
    <property type="entry name" value="Cyt_P450_sf"/>
</dbReference>
<keyword evidence="6" id="KW-0503">Monooxygenase</keyword>
<comment type="similarity">
    <text evidence="1 6">Belongs to the cytochrome P450 family.</text>
</comment>
<feature type="compositionally biased region" description="Basic and acidic residues" evidence="7">
    <location>
        <begin position="259"/>
        <end position="272"/>
    </location>
</feature>
<dbReference type="GeneID" id="25739352"/>
<dbReference type="PROSITE" id="PS00086">
    <property type="entry name" value="CYTOCHROME_P450"/>
    <property type="match status" value="1"/>
</dbReference>
<feature type="region of interest" description="Disordered" evidence="7">
    <location>
        <begin position="194"/>
        <end position="274"/>
    </location>
</feature>
<dbReference type="RefSeq" id="XP_013900501.1">
    <property type="nucleotide sequence ID" value="XM_014045047.1"/>
</dbReference>
<accession>A0A0D2MLP3</accession>
<reference evidence="8 9" key="1">
    <citation type="journal article" date="2013" name="BMC Genomics">
        <title>Reconstruction of the lipid metabolism for the microalga Monoraphidium neglectum from its genome sequence reveals characteristics suitable for biofuel production.</title>
        <authorList>
            <person name="Bogen C."/>
            <person name="Al-Dilaimi A."/>
            <person name="Albersmeier A."/>
            <person name="Wichmann J."/>
            <person name="Grundmann M."/>
            <person name="Rupp O."/>
            <person name="Lauersen K.J."/>
            <person name="Blifernez-Klassen O."/>
            <person name="Kalinowski J."/>
            <person name="Goesmann A."/>
            <person name="Mussgnug J.H."/>
            <person name="Kruse O."/>
        </authorList>
    </citation>
    <scope>NUCLEOTIDE SEQUENCE [LARGE SCALE GENOMIC DNA]</scope>
    <source>
        <strain evidence="8 9">SAG 48.87</strain>
    </source>
</reference>
<dbReference type="GO" id="GO:0005506">
    <property type="term" value="F:iron ion binding"/>
    <property type="evidence" value="ECO:0007669"/>
    <property type="project" value="InterPro"/>
</dbReference>
<evidence type="ECO:0000256" key="7">
    <source>
        <dbReference type="SAM" id="MobiDB-lite"/>
    </source>
</evidence>
<dbReference type="STRING" id="145388.A0A0D2MLP3"/>
<dbReference type="GO" id="GO:0020037">
    <property type="term" value="F:heme binding"/>
    <property type="evidence" value="ECO:0007669"/>
    <property type="project" value="InterPro"/>
</dbReference>
<feature type="region of interest" description="Disordered" evidence="7">
    <location>
        <begin position="343"/>
        <end position="378"/>
    </location>
</feature>
<dbReference type="PANTHER" id="PTHR24296">
    <property type="entry name" value="CYTOCHROME P450"/>
    <property type="match status" value="1"/>
</dbReference>
<dbReference type="KEGG" id="mng:MNEG_6476"/>
<evidence type="ECO:0000256" key="1">
    <source>
        <dbReference type="ARBA" id="ARBA00010617"/>
    </source>
</evidence>
<dbReference type="PRINTS" id="PR00463">
    <property type="entry name" value="EP450I"/>
</dbReference>
<comment type="cofactor">
    <cofactor evidence="5">
        <name>heme</name>
        <dbReference type="ChEBI" id="CHEBI:30413"/>
    </cofactor>
</comment>
<keyword evidence="2 5" id="KW-0479">Metal-binding</keyword>
<dbReference type="Gene3D" id="1.10.630.10">
    <property type="entry name" value="Cytochrome P450"/>
    <property type="match status" value="2"/>
</dbReference>
<keyword evidence="3 6" id="KW-0560">Oxidoreductase</keyword>
<evidence type="ECO:0000256" key="5">
    <source>
        <dbReference type="PIRSR" id="PIRSR602401-1"/>
    </source>
</evidence>
<dbReference type="EMBL" id="KK101273">
    <property type="protein sequence ID" value="KIZ01482.1"/>
    <property type="molecule type" value="Genomic_DNA"/>
</dbReference>
<evidence type="ECO:0008006" key="10">
    <source>
        <dbReference type="Google" id="ProtNLM"/>
    </source>
</evidence>
<feature type="compositionally biased region" description="Gly residues" evidence="7">
    <location>
        <begin position="368"/>
        <end position="377"/>
    </location>
</feature>
<dbReference type="GO" id="GO:0016705">
    <property type="term" value="F:oxidoreductase activity, acting on paired donors, with incorporation or reduction of molecular oxygen"/>
    <property type="evidence" value="ECO:0007669"/>
    <property type="project" value="InterPro"/>
</dbReference>
<keyword evidence="5 6" id="KW-0349">Heme</keyword>
<name>A0A0D2MLP3_9CHLO</name>
<evidence type="ECO:0000256" key="2">
    <source>
        <dbReference type="ARBA" id="ARBA00022723"/>
    </source>
</evidence>
<feature type="compositionally biased region" description="Low complexity" evidence="7">
    <location>
        <begin position="207"/>
        <end position="218"/>
    </location>
</feature>
<evidence type="ECO:0000313" key="9">
    <source>
        <dbReference type="Proteomes" id="UP000054498"/>
    </source>
</evidence>
<dbReference type="Proteomes" id="UP000054498">
    <property type="component" value="Unassembled WGS sequence"/>
</dbReference>
<feature type="compositionally biased region" description="Low complexity" evidence="7">
    <location>
        <begin position="245"/>
        <end position="258"/>
    </location>
</feature>
<dbReference type="SUPFAM" id="SSF48264">
    <property type="entry name" value="Cytochrome P450"/>
    <property type="match status" value="2"/>
</dbReference>
<evidence type="ECO:0000313" key="8">
    <source>
        <dbReference type="EMBL" id="KIZ01482.1"/>
    </source>
</evidence>
<dbReference type="OrthoDB" id="1470350at2759"/>
<organism evidence="8 9">
    <name type="scientific">Monoraphidium neglectum</name>
    <dbReference type="NCBI Taxonomy" id="145388"/>
    <lineage>
        <taxon>Eukaryota</taxon>
        <taxon>Viridiplantae</taxon>
        <taxon>Chlorophyta</taxon>
        <taxon>core chlorophytes</taxon>
        <taxon>Chlorophyceae</taxon>
        <taxon>CS clade</taxon>
        <taxon>Sphaeropleales</taxon>
        <taxon>Selenastraceae</taxon>
        <taxon>Monoraphidium</taxon>
    </lineage>
</organism>
<gene>
    <name evidence="8" type="ORF">MNEG_6476</name>
</gene>
<dbReference type="AlphaFoldDB" id="A0A0D2MLP3"/>
<feature type="binding site" description="axial binding residue" evidence="5">
    <location>
        <position position="476"/>
    </location>
    <ligand>
        <name>heme</name>
        <dbReference type="ChEBI" id="CHEBI:30413"/>
    </ligand>
    <ligandPart>
        <name>Fe</name>
        <dbReference type="ChEBI" id="CHEBI:18248"/>
    </ligandPart>
</feature>
<evidence type="ECO:0000256" key="3">
    <source>
        <dbReference type="ARBA" id="ARBA00023002"/>
    </source>
</evidence>
<dbReference type="InterPro" id="IPR001128">
    <property type="entry name" value="Cyt_P450"/>
</dbReference>
<sequence length="544" mass="58165">MTNYVKGEVVEANFGPLLGRGIFAVDGEEWRWQRKLATRIFSVKSFKQYVGEVFSAKADLLLRRLAAACPSSGGGGDAGMLGVAPGEPVDLHDLMYRFTLDTFSRIGFGTDPGCLTTAGRLPFAVAFDRAQRTTNARFWVPCWPLLEFLDGRGRQLRRDIATIRTFAAGIIAARRELMHTPHACCGAATPAASCCDGPGGAEPPSSPASSSASAPDSFAHGDQAPLGGGGFGGIDTAEALGKGPSVGSQVEQWQQQQRGGDEEGADGRRPAQDEASSDLLGLFMTEDGPDGAPLGDEALVDTVLNFIIAGRDTTAQALSWTLHHVMNRPDVESKILSEAEAVLGPTSADAQRHARTQQQGDRSDAYSSGGGGGGGGKPTYDQLHALKYARAVFLEGLRLHPSVPENAKFALRADVLPGGTRVPAGAMILYSPFAINRMREFWGPDADEFRPERWEELAHTPSAYSFPSFNAGPRICLGQRLAELEGVYVLAQPEAGGASWGKVLLLRRFRLRPAAGRPVQYELSVSMPMKDGLWAHIEERAACA</sequence>
<dbReference type="GO" id="GO:0004497">
    <property type="term" value="F:monooxygenase activity"/>
    <property type="evidence" value="ECO:0007669"/>
    <property type="project" value="UniProtKB-KW"/>
</dbReference>
<dbReference type="Pfam" id="PF00067">
    <property type="entry name" value="p450"/>
    <property type="match status" value="2"/>
</dbReference>
<keyword evidence="9" id="KW-1185">Reference proteome</keyword>
<dbReference type="GO" id="GO:0006629">
    <property type="term" value="P:lipid metabolic process"/>
    <property type="evidence" value="ECO:0007669"/>
    <property type="project" value="UniProtKB-ARBA"/>
</dbReference>
<proteinExistence type="inferred from homology"/>
<keyword evidence="4 5" id="KW-0408">Iron</keyword>
<evidence type="ECO:0000256" key="6">
    <source>
        <dbReference type="RuleBase" id="RU000461"/>
    </source>
</evidence>
<dbReference type="InterPro" id="IPR002401">
    <property type="entry name" value="Cyt_P450_E_grp-I"/>
</dbReference>